<dbReference type="NCBIfam" id="TIGR01575">
    <property type="entry name" value="rimI"/>
    <property type="match status" value="1"/>
</dbReference>
<dbReference type="SUPFAM" id="SSF55729">
    <property type="entry name" value="Acyl-CoA N-acyltransferases (Nat)"/>
    <property type="match status" value="1"/>
</dbReference>
<dbReference type="Proteomes" id="UP001220064">
    <property type="component" value="Chromosome"/>
</dbReference>
<evidence type="ECO:0000256" key="5">
    <source>
        <dbReference type="SAM" id="MobiDB-lite"/>
    </source>
</evidence>
<evidence type="ECO:0000256" key="3">
    <source>
        <dbReference type="ARBA" id="ARBA00022679"/>
    </source>
</evidence>
<dbReference type="InterPro" id="IPR016181">
    <property type="entry name" value="Acyl_CoA_acyltransferase"/>
</dbReference>
<dbReference type="CDD" id="cd04301">
    <property type="entry name" value="NAT_SF"/>
    <property type="match status" value="1"/>
</dbReference>
<evidence type="ECO:0000256" key="4">
    <source>
        <dbReference type="ARBA" id="ARBA00023315"/>
    </source>
</evidence>
<proteinExistence type="inferred from homology"/>
<gene>
    <name evidence="7" type="ORF">CMASS_02060</name>
</gene>
<name>A0ABY7U666_9CORY</name>
<dbReference type="Pfam" id="PF00583">
    <property type="entry name" value="Acetyltransf_1"/>
    <property type="match status" value="1"/>
</dbReference>
<feature type="compositionally biased region" description="Low complexity" evidence="5">
    <location>
        <begin position="153"/>
        <end position="165"/>
    </location>
</feature>
<evidence type="ECO:0000259" key="6">
    <source>
        <dbReference type="PROSITE" id="PS51186"/>
    </source>
</evidence>
<feature type="region of interest" description="Disordered" evidence="5">
    <location>
        <begin position="145"/>
        <end position="185"/>
    </location>
</feature>
<keyword evidence="8" id="KW-1185">Reference proteome</keyword>
<keyword evidence="4" id="KW-0012">Acyltransferase</keyword>
<dbReference type="PANTHER" id="PTHR43420">
    <property type="entry name" value="ACETYLTRANSFERASE"/>
    <property type="match status" value="1"/>
</dbReference>
<accession>A0ABY7U666</accession>
<keyword evidence="2" id="KW-0963">Cytoplasm</keyword>
<evidence type="ECO:0000313" key="7">
    <source>
        <dbReference type="EMBL" id="WCZ31871.1"/>
    </source>
</evidence>
<dbReference type="InterPro" id="IPR000182">
    <property type="entry name" value="GNAT_dom"/>
</dbReference>
<keyword evidence="3" id="KW-0808">Transferase</keyword>
<reference evidence="7 8" key="1">
    <citation type="submission" date="2020-10" db="EMBL/GenBank/DDBJ databases">
        <title>Complete genome sequence of Corynebacterium massiliense DSM 45435, type strain of Corynebacterium massiliense.</title>
        <authorList>
            <person name="Busche T."/>
            <person name="Kalinowski J."/>
            <person name="Ruckert C."/>
        </authorList>
    </citation>
    <scope>NUCLEOTIDE SEQUENCE [LARGE SCALE GENOMIC DNA]</scope>
    <source>
        <strain evidence="7 8">DSM 45435</strain>
    </source>
</reference>
<dbReference type="EMBL" id="CP063189">
    <property type="protein sequence ID" value="WCZ31871.1"/>
    <property type="molecule type" value="Genomic_DNA"/>
</dbReference>
<dbReference type="PROSITE" id="PS51186">
    <property type="entry name" value="GNAT"/>
    <property type="match status" value="1"/>
</dbReference>
<dbReference type="InterPro" id="IPR006464">
    <property type="entry name" value="AcTrfase_RimI/Ard1"/>
</dbReference>
<evidence type="ECO:0000313" key="8">
    <source>
        <dbReference type="Proteomes" id="UP001220064"/>
    </source>
</evidence>
<sequence length="185" mass="19970">MALELRELAAADAERCAELDVLLFPGETPWSASAFRAEFSQPHNFYFGVEDTELSLLVGYAGIGMLGPACDPEFEIHTIGTDPDHQRRGIGRMMMDNICHIADLKAAPIFLEVRVGNEAAISMYERYGFEMMGIRRNYYQPSGADAHTMRRPSGAGATDSSAVGSGSAGSGSAGLKQPITLKPHD</sequence>
<comment type="similarity">
    <text evidence="1">Belongs to the acetyltransferase family. RimI subfamily.</text>
</comment>
<dbReference type="Gene3D" id="3.40.630.30">
    <property type="match status" value="1"/>
</dbReference>
<dbReference type="RefSeq" id="WP_022862694.1">
    <property type="nucleotide sequence ID" value="NZ_ATVG01000003.1"/>
</dbReference>
<evidence type="ECO:0000256" key="1">
    <source>
        <dbReference type="ARBA" id="ARBA00005395"/>
    </source>
</evidence>
<dbReference type="InterPro" id="IPR050680">
    <property type="entry name" value="YpeA/RimI_acetyltransf"/>
</dbReference>
<organism evidence="7 8">
    <name type="scientific">Corynebacterium massiliense DSM 45435</name>
    <dbReference type="NCBI Taxonomy" id="1121364"/>
    <lineage>
        <taxon>Bacteria</taxon>
        <taxon>Bacillati</taxon>
        <taxon>Actinomycetota</taxon>
        <taxon>Actinomycetes</taxon>
        <taxon>Mycobacteriales</taxon>
        <taxon>Corynebacteriaceae</taxon>
        <taxon>Corynebacterium</taxon>
    </lineage>
</organism>
<evidence type="ECO:0000256" key="2">
    <source>
        <dbReference type="ARBA" id="ARBA00022490"/>
    </source>
</evidence>
<protein>
    <submittedName>
        <fullName evidence="7">Ribosomal-protein-alanine N-acetyltransferase</fullName>
    </submittedName>
</protein>
<feature type="domain" description="N-acetyltransferase" evidence="6">
    <location>
        <begin position="3"/>
        <end position="150"/>
    </location>
</feature>